<dbReference type="NCBIfam" id="NF003346">
    <property type="entry name" value="PRK04366.1"/>
    <property type="match status" value="1"/>
</dbReference>
<dbReference type="SUPFAM" id="SSF53383">
    <property type="entry name" value="PLP-dependent transferases"/>
    <property type="match status" value="1"/>
</dbReference>
<feature type="domain" description="Glycine dehydrogenase C-terminal" evidence="7">
    <location>
        <begin position="376"/>
        <end position="481"/>
    </location>
</feature>
<dbReference type="GO" id="GO:0016594">
    <property type="term" value="F:glycine binding"/>
    <property type="evidence" value="ECO:0007669"/>
    <property type="project" value="TreeGrafter"/>
</dbReference>
<reference evidence="8 9" key="1">
    <citation type="submission" date="2019-07" db="EMBL/GenBank/DDBJ databases">
        <title>Complete genome of Crassaminicella thermophila SY095.</title>
        <authorList>
            <person name="Li X."/>
        </authorList>
    </citation>
    <scope>NUCLEOTIDE SEQUENCE [LARGE SCALE GENOMIC DNA]</scope>
    <source>
        <strain evidence="8 9">SY095</strain>
    </source>
</reference>
<dbReference type="InterPro" id="IPR000192">
    <property type="entry name" value="Aminotrans_V_dom"/>
</dbReference>
<dbReference type="GO" id="GO:0019464">
    <property type="term" value="P:glycine decarboxylation via glycine cleavage system"/>
    <property type="evidence" value="ECO:0007669"/>
    <property type="project" value="TreeGrafter"/>
</dbReference>
<dbReference type="OrthoDB" id="9801272at2"/>
<evidence type="ECO:0000256" key="2">
    <source>
        <dbReference type="ARBA" id="ARBA00012134"/>
    </source>
</evidence>
<gene>
    <name evidence="8" type="ORF">FQB35_05350</name>
</gene>
<evidence type="ECO:0000256" key="3">
    <source>
        <dbReference type="ARBA" id="ARBA00022898"/>
    </source>
</evidence>
<keyword evidence="3" id="KW-0663">Pyridoxal phosphate</keyword>
<sequence>MKRVNRNYKVRNFHQAKWDEPIIFELSKRGERGVLVPQAEDEIVDLVGDGVSKIPASMVRKEAPKLPEISQPRVLRHYMRLSQMTLGADVNIEIGQGTCTVKYSPKVNEQLARMPEMTELHPLQHESTVQGILEIMYKTDLYMREISGMDRFTFQPSGGSQAIMTMASVVRAYHKANREADKRDEIITTIYSHPSDAAAPALMGYKIIYIHPDKDGYPDFEAFKAAVSEKTAAFIVANPEDTGVYNKRIKEFTDLVHEKGGLCCYDQANANGLLGVTRAKEAGFDMCFFNLHKTFSTPHGCGGPATGAMGVIKELEKFLPAPLIDFDGENYFLNYEIANSPYAVGKVRLFNGVAPVVLKAYAWIMSLGAQGLYEVAKVAVLNNNYLFKKLMAIDCVDAPYTRGKQRVEQVRYTLEKLTKDTGIKTEDIQRRMMDFGMHYWTSHHPYYVPEPATLEPTETPSKEDIDEYIATLEHIFKEAYENPEIIKTAPHNSVCHRVDESGMDDPKQWAITWRSYLKKSTT</sequence>
<proteinExistence type="predicted"/>
<organism evidence="8 9">
    <name type="scientific">Crassaminicella thermophila</name>
    <dbReference type="NCBI Taxonomy" id="2599308"/>
    <lineage>
        <taxon>Bacteria</taxon>
        <taxon>Bacillati</taxon>
        <taxon>Bacillota</taxon>
        <taxon>Clostridia</taxon>
        <taxon>Eubacteriales</taxon>
        <taxon>Clostridiaceae</taxon>
        <taxon>Crassaminicella</taxon>
    </lineage>
</organism>
<evidence type="ECO:0000256" key="5">
    <source>
        <dbReference type="ARBA" id="ARBA00049026"/>
    </source>
</evidence>
<feature type="domain" description="Aminotransferase class V" evidence="6">
    <location>
        <begin position="173"/>
        <end position="302"/>
    </location>
</feature>
<dbReference type="Pfam" id="PF00266">
    <property type="entry name" value="Aminotran_5"/>
    <property type="match status" value="1"/>
</dbReference>
<dbReference type="AlphaFoldDB" id="A0A5C0SF23"/>
<dbReference type="PANTHER" id="PTHR11773:SF1">
    <property type="entry name" value="GLYCINE DEHYDROGENASE (DECARBOXYLATING), MITOCHONDRIAL"/>
    <property type="match status" value="1"/>
</dbReference>
<dbReference type="InterPro" id="IPR015422">
    <property type="entry name" value="PyrdxlP-dep_Trfase_small"/>
</dbReference>
<dbReference type="PANTHER" id="PTHR11773">
    <property type="entry name" value="GLYCINE DEHYDROGENASE, DECARBOXYLATING"/>
    <property type="match status" value="1"/>
</dbReference>
<name>A0A5C0SF23_CRATE</name>
<comment type="function">
    <text evidence="1">The glycine cleavage system catalyzes the degradation of glycine. The P protein binds the alpha-amino group of glycine through its pyridoxal phosphate cofactor; CO(2) is released and the remaining methylamine moiety is then transferred to the lipoamide cofactor of the H protein.</text>
</comment>
<evidence type="ECO:0000313" key="9">
    <source>
        <dbReference type="Proteomes" id="UP000324646"/>
    </source>
</evidence>
<dbReference type="Gene3D" id="3.40.640.10">
    <property type="entry name" value="Type I PLP-dependent aspartate aminotransferase-like (Major domain)"/>
    <property type="match status" value="1"/>
</dbReference>
<dbReference type="Proteomes" id="UP000324646">
    <property type="component" value="Chromosome"/>
</dbReference>
<dbReference type="InterPro" id="IPR020581">
    <property type="entry name" value="GDC_P"/>
</dbReference>
<dbReference type="Gene3D" id="3.90.1150.10">
    <property type="entry name" value="Aspartate Aminotransferase, domain 1"/>
    <property type="match status" value="1"/>
</dbReference>
<evidence type="ECO:0000259" key="6">
    <source>
        <dbReference type="Pfam" id="PF00266"/>
    </source>
</evidence>
<dbReference type="Gene3D" id="6.20.440.10">
    <property type="match status" value="1"/>
</dbReference>
<dbReference type="InterPro" id="IPR049316">
    <property type="entry name" value="GDC-P_C"/>
</dbReference>
<dbReference type="EMBL" id="CP042243">
    <property type="protein sequence ID" value="QEK11838.1"/>
    <property type="molecule type" value="Genomic_DNA"/>
</dbReference>
<comment type="catalytic activity">
    <reaction evidence="5">
        <text>N(6)-[(R)-lipoyl]-L-lysyl-[glycine-cleavage complex H protein] + glycine + H(+) = N(6)-[(R)-S(8)-aminomethyldihydrolipoyl]-L-lysyl-[glycine-cleavage complex H protein] + CO2</text>
        <dbReference type="Rhea" id="RHEA:24304"/>
        <dbReference type="Rhea" id="RHEA-COMP:10494"/>
        <dbReference type="Rhea" id="RHEA-COMP:10495"/>
        <dbReference type="ChEBI" id="CHEBI:15378"/>
        <dbReference type="ChEBI" id="CHEBI:16526"/>
        <dbReference type="ChEBI" id="CHEBI:57305"/>
        <dbReference type="ChEBI" id="CHEBI:83099"/>
        <dbReference type="ChEBI" id="CHEBI:83143"/>
        <dbReference type="EC" id="1.4.4.2"/>
    </reaction>
</comment>
<dbReference type="InterPro" id="IPR015424">
    <property type="entry name" value="PyrdxlP-dep_Trfase"/>
</dbReference>
<dbReference type="GO" id="GO:0030170">
    <property type="term" value="F:pyridoxal phosphate binding"/>
    <property type="evidence" value="ECO:0007669"/>
    <property type="project" value="TreeGrafter"/>
</dbReference>
<dbReference type="GO" id="GO:0005829">
    <property type="term" value="C:cytosol"/>
    <property type="evidence" value="ECO:0007669"/>
    <property type="project" value="TreeGrafter"/>
</dbReference>
<evidence type="ECO:0000256" key="1">
    <source>
        <dbReference type="ARBA" id="ARBA00003788"/>
    </source>
</evidence>
<protein>
    <recommendedName>
        <fullName evidence="2">glycine dehydrogenase (aminomethyl-transferring)</fullName>
        <ecNumber evidence="2">1.4.4.2</ecNumber>
    </recommendedName>
</protein>
<dbReference type="Pfam" id="PF21478">
    <property type="entry name" value="GcvP2_C"/>
    <property type="match status" value="1"/>
</dbReference>
<evidence type="ECO:0000259" key="7">
    <source>
        <dbReference type="Pfam" id="PF21478"/>
    </source>
</evidence>
<evidence type="ECO:0000256" key="4">
    <source>
        <dbReference type="ARBA" id="ARBA00023002"/>
    </source>
</evidence>
<evidence type="ECO:0000313" key="8">
    <source>
        <dbReference type="EMBL" id="QEK11838.1"/>
    </source>
</evidence>
<dbReference type="GO" id="GO:0005960">
    <property type="term" value="C:glycine cleavage complex"/>
    <property type="evidence" value="ECO:0007669"/>
    <property type="project" value="TreeGrafter"/>
</dbReference>
<keyword evidence="4" id="KW-0560">Oxidoreductase</keyword>
<dbReference type="RefSeq" id="WP_148808993.1">
    <property type="nucleotide sequence ID" value="NZ_CP042243.1"/>
</dbReference>
<dbReference type="EC" id="1.4.4.2" evidence="2"/>
<dbReference type="GO" id="GO:0004375">
    <property type="term" value="F:glycine dehydrogenase (decarboxylating) activity"/>
    <property type="evidence" value="ECO:0007669"/>
    <property type="project" value="UniProtKB-EC"/>
</dbReference>
<dbReference type="KEGG" id="crs:FQB35_05350"/>
<accession>A0A5C0SF23</accession>
<dbReference type="InterPro" id="IPR015421">
    <property type="entry name" value="PyrdxlP-dep_Trfase_major"/>
</dbReference>
<keyword evidence="9" id="KW-1185">Reference proteome</keyword>